<dbReference type="InterPro" id="IPR009060">
    <property type="entry name" value="UBA-like_sf"/>
</dbReference>
<dbReference type="SMART" id="SM00290">
    <property type="entry name" value="ZnF_UBP"/>
    <property type="match status" value="1"/>
</dbReference>
<keyword evidence="10 12" id="KW-0862">Zinc</keyword>
<evidence type="ECO:0000256" key="4">
    <source>
        <dbReference type="ARBA" id="ARBA00022723"/>
    </source>
</evidence>
<dbReference type="EC" id="3.4.19.12" evidence="14"/>
<dbReference type="GO" id="GO:0008270">
    <property type="term" value="F:zinc ion binding"/>
    <property type="evidence" value="ECO:0007669"/>
    <property type="project" value="UniProtKB-KW"/>
</dbReference>
<dbReference type="SUPFAM" id="SSF54001">
    <property type="entry name" value="Cysteine proteinases"/>
    <property type="match status" value="1"/>
</dbReference>
<dbReference type="Pfam" id="PF02148">
    <property type="entry name" value="zf-UBP"/>
    <property type="match status" value="1"/>
</dbReference>
<dbReference type="InterPro" id="IPR050164">
    <property type="entry name" value="Peptidase_C19"/>
</dbReference>
<dbReference type="GO" id="GO:0005829">
    <property type="term" value="C:cytosol"/>
    <property type="evidence" value="ECO:0007669"/>
    <property type="project" value="TreeGrafter"/>
</dbReference>
<evidence type="ECO:0000259" key="16">
    <source>
        <dbReference type="PROSITE" id="PS50030"/>
    </source>
</evidence>
<dbReference type="InterPro" id="IPR016652">
    <property type="entry name" value="Ubiquitinyl_hydrolase"/>
</dbReference>
<dbReference type="InterPro" id="IPR038765">
    <property type="entry name" value="Papain-like_cys_pep_sf"/>
</dbReference>
<evidence type="ECO:0000313" key="19">
    <source>
        <dbReference type="EMBL" id="PSS35591.1"/>
    </source>
</evidence>
<comment type="caution">
    <text evidence="19">The sequence shown here is derived from an EMBL/GenBank/DDBJ whole genome shotgun (WGS) entry which is preliminary data.</text>
</comment>
<evidence type="ECO:0000256" key="6">
    <source>
        <dbReference type="ARBA" id="ARBA00022771"/>
    </source>
</evidence>
<dbReference type="InterPro" id="IPR015940">
    <property type="entry name" value="UBA"/>
</dbReference>
<protein>
    <recommendedName>
        <fullName evidence="14">Ubiquitin carboxyl-terminal hydrolase</fullName>
        <ecNumber evidence="14">3.4.19.12</ecNumber>
    </recommendedName>
</protein>
<dbReference type="FunFam" id="1.10.8.10:FF:000103">
    <property type="entry name" value="Ubiquitin carboxyl-terminal hydrolase"/>
    <property type="match status" value="1"/>
</dbReference>
<evidence type="ECO:0000256" key="9">
    <source>
        <dbReference type="ARBA" id="ARBA00022807"/>
    </source>
</evidence>
<comment type="similarity">
    <text evidence="2 14">Belongs to the peptidase C19 family.</text>
</comment>
<dbReference type="InterPro" id="IPR001394">
    <property type="entry name" value="Peptidase_C19_UCH"/>
</dbReference>
<keyword evidence="5" id="KW-0677">Repeat</keyword>
<dbReference type="Pfam" id="PF00443">
    <property type="entry name" value="UCH"/>
    <property type="match status" value="1"/>
</dbReference>
<gene>
    <name evidence="19" type="ORF">PHLCEN_2v1468</name>
</gene>
<accession>A0A2R6RZY1</accession>
<dbReference type="GO" id="GO:0005634">
    <property type="term" value="C:nucleus"/>
    <property type="evidence" value="ECO:0007669"/>
    <property type="project" value="TreeGrafter"/>
</dbReference>
<dbReference type="PROSITE" id="PS50235">
    <property type="entry name" value="USP_3"/>
    <property type="match status" value="1"/>
</dbReference>
<name>A0A2R6RZY1_9APHY</name>
<reference evidence="19 20" key="1">
    <citation type="submission" date="2018-02" db="EMBL/GenBank/DDBJ databases">
        <title>Genome sequence of the basidiomycete white-rot fungus Phlebia centrifuga.</title>
        <authorList>
            <person name="Granchi Z."/>
            <person name="Peng M."/>
            <person name="de Vries R.P."/>
            <person name="Hilden K."/>
            <person name="Makela M.R."/>
            <person name="Grigoriev I."/>
            <person name="Riley R."/>
        </authorList>
    </citation>
    <scope>NUCLEOTIDE SEQUENCE [LARGE SCALE GENOMIC DNA]</scope>
    <source>
        <strain evidence="19 20">FBCC195</strain>
    </source>
</reference>
<dbReference type="SUPFAM" id="SSF57850">
    <property type="entry name" value="RING/U-box"/>
    <property type="match status" value="1"/>
</dbReference>
<keyword evidence="3 14" id="KW-0645">Protease</keyword>
<dbReference type="CDD" id="cd14386">
    <property type="entry name" value="UBA2_UBP5"/>
    <property type="match status" value="1"/>
</dbReference>
<evidence type="ECO:0000256" key="8">
    <source>
        <dbReference type="ARBA" id="ARBA00022801"/>
    </source>
</evidence>
<dbReference type="Gene3D" id="1.10.8.10">
    <property type="entry name" value="DNA helicase RuvA subunit, C-terminal domain"/>
    <property type="match status" value="2"/>
</dbReference>
<proteinExistence type="inferred from homology"/>
<dbReference type="PANTHER" id="PTHR24006">
    <property type="entry name" value="UBIQUITIN CARBOXYL-TERMINAL HYDROLASE"/>
    <property type="match status" value="1"/>
</dbReference>
<dbReference type="Gene3D" id="3.30.40.10">
    <property type="entry name" value="Zinc/RING finger domain, C3HC4 (zinc finger)"/>
    <property type="match status" value="1"/>
</dbReference>
<evidence type="ECO:0000259" key="17">
    <source>
        <dbReference type="PROSITE" id="PS50235"/>
    </source>
</evidence>
<feature type="domain" description="UBA" evidence="16">
    <location>
        <begin position="577"/>
        <end position="616"/>
    </location>
</feature>
<evidence type="ECO:0000256" key="7">
    <source>
        <dbReference type="ARBA" id="ARBA00022786"/>
    </source>
</evidence>
<evidence type="ECO:0000256" key="11">
    <source>
        <dbReference type="PIRSR" id="PIRSR016308-1"/>
    </source>
</evidence>
<feature type="domain" description="USP" evidence="17">
    <location>
        <begin position="221"/>
        <end position="712"/>
    </location>
</feature>
<dbReference type="PROSITE" id="PS50030">
    <property type="entry name" value="UBA"/>
    <property type="match status" value="2"/>
</dbReference>
<evidence type="ECO:0000256" key="5">
    <source>
        <dbReference type="ARBA" id="ARBA00022737"/>
    </source>
</evidence>
<evidence type="ECO:0000256" key="10">
    <source>
        <dbReference type="ARBA" id="ARBA00022833"/>
    </source>
</evidence>
<dbReference type="STRING" id="98765.A0A2R6RZY1"/>
<keyword evidence="9 14" id="KW-0788">Thiol protease</keyword>
<dbReference type="OrthoDB" id="361536at2759"/>
<dbReference type="PANTHER" id="PTHR24006:SF664">
    <property type="entry name" value="UBIQUITIN CARBOXYL-TERMINAL HYDROLASE"/>
    <property type="match status" value="1"/>
</dbReference>
<dbReference type="GO" id="GO:0004843">
    <property type="term" value="F:cysteine-type deubiquitinase activity"/>
    <property type="evidence" value="ECO:0007669"/>
    <property type="project" value="UniProtKB-UniRule"/>
</dbReference>
<dbReference type="CDD" id="cd14385">
    <property type="entry name" value="UBA1_spUBP14_like"/>
    <property type="match status" value="1"/>
</dbReference>
<dbReference type="PIRSF" id="PIRSF016308">
    <property type="entry name" value="UBP"/>
    <property type="match status" value="1"/>
</dbReference>
<sequence length="712" mass="78106">MTKLAIVADRDEDRYEHKTVLKCWRCNPENGLELFDVSTDSHVKALIDGIMHSLSSARQSEVKAWEEEITACEHTLLLEQHATSPILASGLAHCTKCDLKENLWLCLTCGSLGCGRQQFGGVGGNGHGLQHYEETQHPVSVKLGTITPEGNADIYCYTCNDARVDPALAAHLSAFGINVQSQTKTEKSMTELQIEHNLKFDFSLTGEDGKALEPVFGPGLTGLANLGNSCYMASVLQTVFSLSPFKSKYYPNAKAHWKSCTEPLPADCLDCQLHKMADGLLSGRYSHPRPAGNGVPQDTNPLAHDSPTPVFQEGVRPSMFKALIGKGHEEFSTMRQQDSEEFFTHFVSAIRRHLKRTGDAGADPTEIFSFGMEQRLQCNECNKVRYRVDATDVGSVPVPKREDGVDEDGKIIYEEVPLKECLDILTGPEALEYTCPACQKQVLALKQSKFATFPEVLIVHAKKFQLVNWVPTKLDIPISLPSDDILQLDEYLGHGLQAGEAELPDDKSASPGLPEFNAEAMAQLEGMGFPTIRCHKALLATGNSDPNAAMEWLFQHMEDPDIDAPFQLSGTSAGPEPLPEQINMLADMGFTHAQAAKALRETGGDAERAVDWLFSHPDDMGEEATAPDTSTSEPSAPGVGGSSTLPARYRLKAFISHKGPSVHSGHYVAHIRVPDENGESWVLFNDEKIVKADAESVRDLKKLAYLYIFEKV</sequence>
<dbReference type="SMART" id="SM00165">
    <property type="entry name" value="UBA"/>
    <property type="match status" value="2"/>
</dbReference>
<evidence type="ECO:0000259" key="18">
    <source>
        <dbReference type="PROSITE" id="PS50271"/>
    </source>
</evidence>
<dbReference type="InterPro" id="IPR013083">
    <property type="entry name" value="Znf_RING/FYVE/PHD"/>
</dbReference>
<feature type="binding site" evidence="12">
    <location>
        <position position="97"/>
    </location>
    <ligand>
        <name>Zn(2+)</name>
        <dbReference type="ChEBI" id="CHEBI:29105"/>
    </ligand>
</feature>
<feature type="active site" description="Nucleophile" evidence="11">
    <location>
        <position position="230"/>
    </location>
</feature>
<organism evidence="19 20">
    <name type="scientific">Hermanssonia centrifuga</name>
    <dbReference type="NCBI Taxonomy" id="98765"/>
    <lineage>
        <taxon>Eukaryota</taxon>
        <taxon>Fungi</taxon>
        <taxon>Dikarya</taxon>
        <taxon>Basidiomycota</taxon>
        <taxon>Agaricomycotina</taxon>
        <taxon>Agaricomycetes</taxon>
        <taxon>Polyporales</taxon>
        <taxon>Meruliaceae</taxon>
        <taxon>Hermanssonia</taxon>
    </lineage>
</organism>
<dbReference type="Proteomes" id="UP000186601">
    <property type="component" value="Unassembled WGS sequence"/>
</dbReference>
<dbReference type="InterPro" id="IPR018200">
    <property type="entry name" value="USP_CS"/>
</dbReference>
<dbReference type="FunFam" id="3.30.40.10:FF:000396">
    <property type="entry name" value="Ubiquitin carboxyl-terminal hydrolase"/>
    <property type="match status" value="1"/>
</dbReference>
<dbReference type="PROSITE" id="PS00973">
    <property type="entry name" value="USP_2"/>
    <property type="match status" value="1"/>
</dbReference>
<dbReference type="Pfam" id="PF00627">
    <property type="entry name" value="UBA"/>
    <property type="match status" value="2"/>
</dbReference>
<comment type="catalytic activity">
    <reaction evidence="1 14">
        <text>Thiol-dependent hydrolysis of ester, thioester, amide, peptide and isopeptide bonds formed by the C-terminal Gly of ubiquitin (a 76-residue protein attached to proteins as an intracellular targeting signal).</text>
        <dbReference type="EC" id="3.4.19.12"/>
    </reaction>
</comment>
<keyword evidence="8 14" id="KW-0378">Hydrolase</keyword>
<evidence type="ECO:0000256" key="13">
    <source>
        <dbReference type="PROSITE-ProRule" id="PRU00502"/>
    </source>
</evidence>
<dbReference type="EMBL" id="MLYV02000114">
    <property type="protein sequence ID" value="PSS35591.1"/>
    <property type="molecule type" value="Genomic_DNA"/>
</dbReference>
<dbReference type="GO" id="GO:0016579">
    <property type="term" value="P:protein deubiquitination"/>
    <property type="evidence" value="ECO:0007669"/>
    <property type="project" value="InterPro"/>
</dbReference>
<keyword evidence="4 12" id="KW-0479">Metal-binding</keyword>
<evidence type="ECO:0000256" key="2">
    <source>
        <dbReference type="ARBA" id="ARBA00009085"/>
    </source>
</evidence>
<feature type="active site" description="Proton acceptor" evidence="11">
    <location>
        <position position="666"/>
    </location>
</feature>
<feature type="binding site" evidence="12">
    <location>
        <position position="127"/>
    </location>
    <ligand>
        <name>Zn(2+)</name>
        <dbReference type="ChEBI" id="CHEBI:29105"/>
    </ligand>
</feature>
<dbReference type="FunFam" id="1.10.8.10:FF:000086">
    <property type="entry name" value="Ubiquitin carboxyl-terminal hydrolase"/>
    <property type="match status" value="1"/>
</dbReference>
<dbReference type="GO" id="GO:0006508">
    <property type="term" value="P:proteolysis"/>
    <property type="evidence" value="ECO:0007669"/>
    <property type="project" value="UniProtKB-KW"/>
</dbReference>
<keyword evidence="7 14" id="KW-0833">Ubl conjugation pathway</keyword>
<dbReference type="Gene3D" id="3.90.70.10">
    <property type="entry name" value="Cysteine proteinases"/>
    <property type="match status" value="1"/>
</dbReference>
<dbReference type="PROSITE" id="PS00972">
    <property type="entry name" value="USP_1"/>
    <property type="match status" value="1"/>
</dbReference>
<evidence type="ECO:0000256" key="1">
    <source>
        <dbReference type="ARBA" id="ARBA00000707"/>
    </source>
</evidence>
<evidence type="ECO:0000256" key="14">
    <source>
        <dbReference type="RuleBase" id="RU366025"/>
    </source>
</evidence>
<keyword evidence="6 13" id="KW-0863">Zinc-finger</keyword>
<dbReference type="InterPro" id="IPR028889">
    <property type="entry name" value="USP"/>
</dbReference>
<dbReference type="SUPFAM" id="SSF46934">
    <property type="entry name" value="UBA-like"/>
    <property type="match status" value="1"/>
</dbReference>
<evidence type="ECO:0000256" key="3">
    <source>
        <dbReference type="ARBA" id="ARBA00022670"/>
    </source>
</evidence>
<evidence type="ECO:0000313" key="20">
    <source>
        <dbReference type="Proteomes" id="UP000186601"/>
    </source>
</evidence>
<dbReference type="CDD" id="cd02658">
    <property type="entry name" value="Peptidase_C19B"/>
    <property type="match status" value="1"/>
</dbReference>
<feature type="domain" description="UBA" evidence="16">
    <location>
        <begin position="515"/>
        <end position="556"/>
    </location>
</feature>
<dbReference type="PROSITE" id="PS50271">
    <property type="entry name" value="ZF_UBP"/>
    <property type="match status" value="1"/>
</dbReference>
<evidence type="ECO:0000256" key="15">
    <source>
        <dbReference type="SAM" id="MobiDB-lite"/>
    </source>
</evidence>
<feature type="domain" description="UBP-type" evidence="18">
    <location>
        <begin position="70"/>
        <end position="179"/>
    </location>
</feature>
<evidence type="ECO:0000256" key="12">
    <source>
        <dbReference type="PIRSR" id="PIRSR016308-3"/>
    </source>
</evidence>
<feature type="binding site" evidence="12">
    <location>
        <position position="114"/>
    </location>
    <ligand>
        <name>Zn(2+)</name>
        <dbReference type="ChEBI" id="CHEBI:29105"/>
    </ligand>
</feature>
<feature type="region of interest" description="Disordered" evidence="15">
    <location>
        <begin position="617"/>
        <end position="642"/>
    </location>
</feature>
<dbReference type="InterPro" id="IPR001607">
    <property type="entry name" value="Znf_UBP"/>
</dbReference>
<dbReference type="AlphaFoldDB" id="A0A2R6RZY1"/>
<keyword evidence="20" id="KW-1185">Reference proteome</keyword>
<feature type="binding site" evidence="12">
    <location>
        <position position="94"/>
    </location>
    <ligand>
        <name>Zn(2+)</name>
        <dbReference type="ChEBI" id="CHEBI:29105"/>
    </ligand>
</feature>